<reference evidence="4 5" key="1">
    <citation type="submission" date="2023-07" db="EMBL/GenBank/DDBJ databases">
        <title>Sorghum-associated microbial communities from plants grown in Nebraska, USA.</title>
        <authorList>
            <person name="Schachtman D."/>
        </authorList>
    </citation>
    <scope>NUCLEOTIDE SEQUENCE [LARGE SCALE GENOMIC DNA]</scope>
    <source>
        <strain evidence="4 5">BE308</strain>
    </source>
</reference>
<keyword evidence="2" id="KW-0812">Transmembrane</keyword>
<feature type="chain" id="PRO_5045252904" evidence="3">
    <location>
        <begin position="21"/>
        <end position="101"/>
    </location>
</feature>
<keyword evidence="5" id="KW-1185">Reference proteome</keyword>
<comment type="caution">
    <text evidence="4">The sequence shown here is derived from an EMBL/GenBank/DDBJ whole genome shotgun (WGS) entry which is preliminary data.</text>
</comment>
<evidence type="ECO:0000313" key="4">
    <source>
        <dbReference type="EMBL" id="MDR7305359.1"/>
    </source>
</evidence>
<keyword evidence="2" id="KW-0472">Membrane</keyword>
<dbReference type="EMBL" id="JAVDXO010000001">
    <property type="protein sequence ID" value="MDR7305359.1"/>
    <property type="molecule type" value="Genomic_DNA"/>
</dbReference>
<sequence>MYIVPIAWLYVALMMSVAEATNTTGTVLGAIVTFILYGLLPTALMVYFMGTPGRNRKRRAQEMAEREAAIAAHAAAAAASAQPDAGGQPPADPVAPVRKEA</sequence>
<evidence type="ECO:0000256" key="3">
    <source>
        <dbReference type="SAM" id="SignalP"/>
    </source>
</evidence>
<feature type="compositionally biased region" description="Low complexity" evidence="1">
    <location>
        <begin position="76"/>
        <end position="89"/>
    </location>
</feature>
<evidence type="ECO:0000256" key="2">
    <source>
        <dbReference type="SAM" id="Phobius"/>
    </source>
</evidence>
<protein>
    <submittedName>
        <fullName evidence="4">Nucleoid-associated protein YgaU</fullName>
    </submittedName>
</protein>
<name>A0ABU1ZIJ2_9BURK</name>
<keyword evidence="3" id="KW-0732">Signal</keyword>
<accession>A0ABU1ZIJ2</accession>
<proteinExistence type="predicted"/>
<evidence type="ECO:0000313" key="5">
    <source>
        <dbReference type="Proteomes" id="UP001268089"/>
    </source>
</evidence>
<organism evidence="4 5">
    <name type="scientific">Rhodoferax saidenbachensis</name>
    <dbReference type="NCBI Taxonomy" id="1484693"/>
    <lineage>
        <taxon>Bacteria</taxon>
        <taxon>Pseudomonadati</taxon>
        <taxon>Pseudomonadota</taxon>
        <taxon>Betaproteobacteria</taxon>
        <taxon>Burkholderiales</taxon>
        <taxon>Comamonadaceae</taxon>
        <taxon>Rhodoferax</taxon>
    </lineage>
</organism>
<dbReference type="RefSeq" id="WP_310339417.1">
    <property type="nucleotide sequence ID" value="NZ_JAVDXO010000001.1"/>
</dbReference>
<gene>
    <name evidence="4" type="ORF">J2X15_000625</name>
</gene>
<keyword evidence="2" id="KW-1133">Transmembrane helix</keyword>
<feature type="transmembrane region" description="Helical" evidence="2">
    <location>
        <begin position="30"/>
        <end position="49"/>
    </location>
</feature>
<dbReference type="Proteomes" id="UP001268089">
    <property type="component" value="Unassembled WGS sequence"/>
</dbReference>
<feature type="signal peptide" evidence="3">
    <location>
        <begin position="1"/>
        <end position="20"/>
    </location>
</feature>
<evidence type="ECO:0000256" key="1">
    <source>
        <dbReference type="SAM" id="MobiDB-lite"/>
    </source>
</evidence>
<feature type="region of interest" description="Disordered" evidence="1">
    <location>
        <begin position="76"/>
        <end position="101"/>
    </location>
</feature>